<dbReference type="Proteomes" id="UP000010798">
    <property type="component" value="Chromosome"/>
</dbReference>
<evidence type="ECO:0000313" key="2">
    <source>
        <dbReference type="EMBL" id="AGA28764.1"/>
    </source>
</evidence>
<dbReference type="AlphaFoldDB" id="L0DHB9"/>
<accession>L0DHB9</accession>
<dbReference type="OrthoDB" id="275183at2"/>
<evidence type="ECO:0000313" key="3">
    <source>
        <dbReference type="Proteomes" id="UP000010798"/>
    </source>
</evidence>
<sequence length="337" mass="37792">MGLMSRLKEWSDLQQVRPIEELPDVTGGREGELLLKQLVGSCFQFKDAHLLTGRRIPSKGQGRRREIDLIVCTPKMIHLIEVKNWSGRLEVRQGAWRQTRRGGDVVDHGNLLETNRLKQDAVVEYLRERGIDLDDQIIRSHIAPKIIFTNPNLQLEDAIEARPDVISRRELDDYLGKQPSKKGRAETMFSSLIDCCLARESKPGESLGSSTFGRIPAVPYKQIVARLTEVGTWDQLQHYGGRAVTGDVVSLRLGGTIYRVGELREKAGLRPIPVRWTRGRSLGLFKAITGLGSLGSLKLGKTRFRLSTTDTVMFHAVGEQETTVHKLIDLQQIVLGS</sequence>
<dbReference type="STRING" id="886293.Sinac_4586"/>
<dbReference type="PANTHER" id="PTHR35287">
    <property type="entry name" value="SI:ZFOS-911D5.4"/>
    <property type="match status" value="1"/>
</dbReference>
<name>L0DHB9_SINAD</name>
<proteinExistence type="predicted"/>
<evidence type="ECO:0000259" key="1">
    <source>
        <dbReference type="Pfam" id="PF08378"/>
    </source>
</evidence>
<dbReference type="EMBL" id="CP003364">
    <property type="protein sequence ID" value="AGA28764.1"/>
    <property type="molecule type" value="Genomic_DNA"/>
</dbReference>
<dbReference type="KEGG" id="saci:Sinac_4586"/>
<dbReference type="Pfam" id="PF08378">
    <property type="entry name" value="NERD"/>
    <property type="match status" value="1"/>
</dbReference>
<dbReference type="HOGENOM" id="CLU_823601_0_0_0"/>
<dbReference type="eggNOG" id="ENOG5032VDZ">
    <property type="taxonomic scope" value="Bacteria"/>
</dbReference>
<dbReference type="InterPro" id="IPR011528">
    <property type="entry name" value="NERD"/>
</dbReference>
<feature type="domain" description="NERD" evidence="1">
    <location>
        <begin position="28"/>
        <end position="148"/>
    </location>
</feature>
<dbReference type="PANTHER" id="PTHR35287:SF1">
    <property type="entry name" value="SI:ZFOS-911D5.4"/>
    <property type="match status" value="1"/>
</dbReference>
<reference evidence="2 3" key="1">
    <citation type="submission" date="2012-02" db="EMBL/GenBank/DDBJ databases">
        <title>Complete sequence of chromosome of Singulisphaera acidiphila DSM 18658.</title>
        <authorList>
            <consortium name="US DOE Joint Genome Institute (JGI-PGF)"/>
            <person name="Lucas S."/>
            <person name="Copeland A."/>
            <person name="Lapidus A."/>
            <person name="Glavina del Rio T."/>
            <person name="Dalin E."/>
            <person name="Tice H."/>
            <person name="Bruce D."/>
            <person name="Goodwin L."/>
            <person name="Pitluck S."/>
            <person name="Peters L."/>
            <person name="Ovchinnikova G."/>
            <person name="Chertkov O."/>
            <person name="Kyrpides N."/>
            <person name="Mavromatis K."/>
            <person name="Ivanova N."/>
            <person name="Brettin T."/>
            <person name="Detter J.C."/>
            <person name="Han C."/>
            <person name="Larimer F."/>
            <person name="Land M."/>
            <person name="Hauser L."/>
            <person name="Markowitz V."/>
            <person name="Cheng J.-F."/>
            <person name="Hugenholtz P."/>
            <person name="Woyke T."/>
            <person name="Wu D."/>
            <person name="Tindall B."/>
            <person name="Pomrenke H."/>
            <person name="Brambilla E."/>
            <person name="Klenk H.-P."/>
            <person name="Eisen J.A."/>
        </authorList>
    </citation>
    <scope>NUCLEOTIDE SEQUENCE [LARGE SCALE GENOMIC DNA]</scope>
    <source>
        <strain evidence="3">ATCC BAA-1392 / DSM 18658 / VKM B-2454 / MOB10</strain>
    </source>
</reference>
<organism evidence="2 3">
    <name type="scientific">Singulisphaera acidiphila (strain ATCC BAA-1392 / DSM 18658 / VKM B-2454 / MOB10)</name>
    <dbReference type="NCBI Taxonomy" id="886293"/>
    <lineage>
        <taxon>Bacteria</taxon>
        <taxon>Pseudomonadati</taxon>
        <taxon>Planctomycetota</taxon>
        <taxon>Planctomycetia</taxon>
        <taxon>Isosphaerales</taxon>
        <taxon>Isosphaeraceae</taxon>
        <taxon>Singulisphaera</taxon>
    </lineage>
</organism>
<protein>
    <submittedName>
        <fullName evidence="2">Nuclease-like protein</fullName>
    </submittedName>
</protein>
<gene>
    <name evidence="2" type="ordered locus">Sinac_4586</name>
</gene>
<keyword evidence="3" id="KW-1185">Reference proteome</keyword>